<evidence type="ECO:0000256" key="1">
    <source>
        <dbReference type="SAM" id="MobiDB-lite"/>
    </source>
</evidence>
<sequence length="128" mass="14653">MNFDYAEHRRDRRLRKRLLQALHAVRVRPEGGWVTGRFAFDLVDGAQPGGERFESDIHALGLLRDLVNSHYAQERDDRPTREPFTLESVSYRVTAAGTAVVLELTDPDPLLEDSRDRPRRSPDWATGV</sequence>
<protein>
    <submittedName>
        <fullName evidence="2">Uncharacterized protein</fullName>
    </submittedName>
</protein>
<evidence type="ECO:0000313" key="2">
    <source>
        <dbReference type="EMBL" id="QOV91641.1"/>
    </source>
</evidence>
<organism evidence="2 3">
    <name type="scientific">Humisphaera borealis</name>
    <dbReference type="NCBI Taxonomy" id="2807512"/>
    <lineage>
        <taxon>Bacteria</taxon>
        <taxon>Pseudomonadati</taxon>
        <taxon>Planctomycetota</taxon>
        <taxon>Phycisphaerae</taxon>
        <taxon>Tepidisphaerales</taxon>
        <taxon>Tepidisphaeraceae</taxon>
        <taxon>Humisphaera</taxon>
    </lineage>
</organism>
<dbReference type="RefSeq" id="WP_206294942.1">
    <property type="nucleotide sequence ID" value="NZ_CP063458.1"/>
</dbReference>
<gene>
    <name evidence="2" type="ORF">IPV69_09865</name>
</gene>
<dbReference type="AlphaFoldDB" id="A0A7M2X3Q5"/>
<proteinExistence type="predicted"/>
<reference evidence="2 3" key="1">
    <citation type="submission" date="2020-10" db="EMBL/GenBank/DDBJ databases">
        <title>Wide distribution of Phycisphaera-like planctomycetes from WD2101 soil group in peatlands and genome analysis of the first cultivated representative.</title>
        <authorList>
            <person name="Dedysh S.N."/>
            <person name="Beletsky A.V."/>
            <person name="Ivanova A."/>
            <person name="Kulichevskaya I.S."/>
            <person name="Suzina N.E."/>
            <person name="Philippov D.A."/>
            <person name="Rakitin A.L."/>
            <person name="Mardanov A.V."/>
            <person name="Ravin N.V."/>
        </authorList>
    </citation>
    <scope>NUCLEOTIDE SEQUENCE [LARGE SCALE GENOMIC DNA]</scope>
    <source>
        <strain evidence="2 3">M1803</strain>
    </source>
</reference>
<keyword evidence="3" id="KW-1185">Reference proteome</keyword>
<dbReference type="KEGG" id="hbs:IPV69_09865"/>
<accession>A0A7M2X3Q5</accession>
<feature type="region of interest" description="Disordered" evidence="1">
    <location>
        <begin position="107"/>
        <end position="128"/>
    </location>
</feature>
<feature type="compositionally biased region" description="Basic and acidic residues" evidence="1">
    <location>
        <begin position="112"/>
        <end position="122"/>
    </location>
</feature>
<name>A0A7M2X3Q5_9BACT</name>
<dbReference type="Proteomes" id="UP000593765">
    <property type="component" value="Chromosome"/>
</dbReference>
<evidence type="ECO:0000313" key="3">
    <source>
        <dbReference type="Proteomes" id="UP000593765"/>
    </source>
</evidence>
<dbReference type="EMBL" id="CP063458">
    <property type="protein sequence ID" value="QOV91641.1"/>
    <property type="molecule type" value="Genomic_DNA"/>
</dbReference>